<dbReference type="Gene3D" id="3.30.450.40">
    <property type="match status" value="1"/>
</dbReference>
<feature type="region of interest" description="Disordered" evidence="8">
    <location>
        <begin position="1432"/>
        <end position="1468"/>
    </location>
</feature>
<dbReference type="Proteomes" id="UP000440224">
    <property type="component" value="Unassembled WGS sequence"/>
</dbReference>
<dbReference type="SMART" id="SM00220">
    <property type="entry name" value="S_TKc"/>
    <property type="match status" value="1"/>
</dbReference>
<dbReference type="SMART" id="SM00382">
    <property type="entry name" value="AAA"/>
    <property type="match status" value="2"/>
</dbReference>
<dbReference type="SUPFAM" id="SSF55781">
    <property type="entry name" value="GAF domain-like"/>
    <property type="match status" value="1"/>
</dbReference>
<dbReference type="InterPro" id="IPR025943">
    <property type="entry name" value="Sigma_54_int_dom_ATP-bd_2"/>
</dbReference>
<dbReference type="Pfam" id="PF02954">
    <property type="entry name" value="HTH_8"/>
    <property type="match status" value="1"/>
</dbReference>
<keyword evidence="4" id="KW-0238">DNA-binding</keyword>
<dbReference type="PROSITE" id="PS00688">
    <property type="entry name" value="SIGMA54_INTERACT_3"/>
    <property type="match status" value="1"/>
</dbReference>
<dbReference type="Pfam" id="PF01590">
    <property type="entry name" value="GAF"/>
    <property type="match status" value="1"/>
</dbReference>
<dbReference type="Gene3D" id="3.40.50.300">
    <property type="entry name" value="P-loop containing nucleotide triphosphate hydrolases"/>
    <property type="match status" value="1"/>
</dbReference>
<gene>
    <name evidence="11" type="ORF">GF068_25220</name>
</gene>
<dbReference type="InterPro" id="IPR000719">
    <property type="entry name" value="Prot_kinase_dom"/>
</dbReference>
<feature type="domain" description="Protein kinase" evidence="9">
    <location>
        <begin position="7"/>
        <end position="259"/>
    </location>
</feature>
<dbReference type="GO" id="GO:0006355">
    <property type="term" value="P:regulation of DNA-templated transcription"/>
    <property type="evidence" value="ECO:0007669"/>
    <property type="project" value="InterPro"/>
</dbReference>
<dbReference type="Gene3D" id="3.30.200.20">
    <property type="entry name" value="Phosphorylase Kinase, domain 1"/>
    <property type="match status" value="1"/>
</dbReference>
<dbReference type="InterPro" id="IPR011990">
    <property type="entry name" value="TPR-like_helical_dom_sf"/>
</dbReference>
<dbReference type="InterPro" id="IPR029016">
    <property type="entry name" value="GAF-like_dom_sf"/>
</dbReference>
<sequence length="1513" mass="162129">MQLPPRYEPIAPLGKGGGGEVWSAKDRITGVTVAVKVLAEGASEPEMLALVREAVALSGLEGLGVPRILGFGRLPKSRRAYLVRELVVGESLADRFVEPEAPLDILGAIAQAADQLTRLHRALLLHGDLKPANIIVGAGGKATLVDLGLAANLRDVGERPSGLTPRYAAPELLSGAPLGVRAEIYALGVTLREALAAVGPSLDPAVVVALEDVCRRATATDPTSRFPSADELASAIRRAASLPMPEAFAPRDALVWPIVGLDEHAAALDAQVEGLRAGGGIVVTGLPGAGKSTLLRRVAWWLGVKGRAVAWVEAAVAPDPGQAMDLELAGTEDPDDPIVLVDDADRLAKPDLERLAALREAGARLVVTFDPERLPSLPGPTLELFAVPPLEESRARDLVRSAIPSLGDVVADHVARRAGHLPGKIRAIVEAIARAPVASAADVDRLLAEEDERGSDRERVVELLDKGHVDEAAEVLARLEDDPSPAVAIARARLFTSRGDAMRAIAELERVHDEALAADAEIAASYCLHAARALLRAGDYAGAETQASSAAERTGLSAAADDAAPLPRAEGRRALAMLAIAADALAVSGLAQSFSSRHDDAKRTLARAVRLARAVAEPRILSVALGSLAFALQRDDQLDPAKAAYEEALAAAEQAGDAGSVATTRLNLAGIAKARGDLAAALMHLEAAVDMGHRSGRVPTLRQALLNLANLELYLGRLARARVSIDQLALQRSELGPSQRAQLLSLEAEHAARSGDPAAAERLCRACAESWESLGRGVDAAEARLERVLVAPASPGDDAGELEEEIERAVAALGGGSAHRPLLSLARARVATLRGDERQAAAHCEEALEAARASGQKDFIARALEARAALHEDGGKPMLARRDREAALAVLEEIASVLPRDLREVFWDDPRRRALRAFCMPSVHTPQTSAPLVVPANASPSSTLAVRKAPTEERLARILEINRAIAGEVDLARLLEKVTDHAIALLGAERGFVILKSAQAPKDEAEPSAALPFALSVHAFRGREGEDPHARFSQSIAERVVHIGEPIVTVSAREDARMAGYVSVHQLMLQSIACVPIRARGGEVIGALYLETRLRPAMGFTDELPTLVALADQVAIAIETARLVGENARRARELEKKSEELERANRDLEAARAELEELLGQRTEELKATKRDLRSARAVIKGHFGYEGLVGRSEAMRRVYALIDRVKDTDIPVLVIGESGTGKEVVARAIHNAGPRAKKPFVGINVGAIPEHLLESELFGHVRGAFTGADRDRRGLFREAEGGTILLDEIGEMPPKMQAGLLRVLQEKVVRPVGGAREEPVNTRVIAATHRDLVAMTAAGTFREDLLYRLHVVEVRVPPLRERIEDIPILIDHFLGIFAARYGRERRSVSRPALRRLMAHGWPGNVRQLENVLLNAWVLSDRAELEPEDFELPEARLGQRPPPPAPEGLRDGPARASAEASRKLSSLEAHKADERERILAALQASNWNRVKAARLVGLPRRTFYRRLKEYGIQ</sequence>
<dbReference type="PROSITE" id="PS00108">
    <property type="entry name" value="PROTEIN_KINASE_ST"/>
    <property type="match status" value="1"/>
</dbReference>
<keyword evidence="12" id="KW-1185">Reference proteome</keyword>
<feature type="binding site" evidence="6">
    <location>
        <position position="36"/>
    </location>
    <ligand>
        <name>ATP</name>
        <dbReference type="ChEBI" id="CHEBI:30616"/>
    </ligand>
</feature>
<dbReference type="PROSITE" id="PS50011">
    <property type="entry name" value="PROTEIN_KINASE_DOM"/>
    <property type="match status" value="1"/>
</dbReference>
<dbReference type="InterPro" id="IPR002078">
    <property type="entry name" value="Sigma_54_int"/>
</dbReference>
<dbReference type="InterPro" id="IPR057574">
    <property type="entry name" value="nSTAND_NTPase5_dom"/>
</dbReference>
<evidence type="ECO:0000259" key="10">
    <source>
        <dbReference type="PROSITE" id="PS50045"/>
    </source>
</evidence>
<dbReference type="InterPro" id="IPR008271">
    <property type="entry name" value="Ser/Thr_kinase_AS"/>
</dbReference>
<comment type="caution">
    <text evidence="11">The sequence shown here is derived from an EMBL/GenBank/DDBJ whole genome shotgun (WGS) entry which is preliminary data.</text>
</comment>
<dbReference type="InterPro" id="IPR025662">
    <property type="entry name" value="Sigma_54_int_dom_ATP-bd_1"/>
</dbReference>
<dbReference type="Pfam" id="PF00069">
    <property type="entry name" value="Pkinase"/>
    <property type="match status" value="1"/>
</dbReference>
<keyword evidence="3" id="KW-0805">Transcription regulation</keyword>
<dbReference type="InterPro" id="IPR017441">
    <property type="entry name" value="Protein_kinase_ATP_BS"/>
</dbReference>
<dbReference type="Gene3D" id="1.10.510.10">
    <property type="entry name" value="Transferase(Phosphotransferase) domain 1"/>
    <property type="match status" value="1"/>
</dbReference>
<dbReference type="RefSeq" id="WP_153822016.1">
    <property type="nucleotide sequence ID" value="NZ_WJIE01000007.1"/>
</dbReference>
<dbReference type="InterPro" id="IPR027417">
    <property type="entry name" value="P-loop_NTPase"/>
</dbReference>
<dbReference type="InterPro" id="IPR025944">
    <property type="entry name" value="Sigma_54_int_dom_CS"/>
</dbReference>
<feature type="domain" description="Sigma-54 factor interaction" evidence="10">
    <location>
        <begin position="1189"/>
        <end position="1418"/>
    </location>
</feature>
<dbReference type="SMART" id="SM00065">
    <property type="entry name" value="GAF"/>
    <property type="match status" value="1"/>
</dbReference>
<dbReference type="SMART" id="SM00028">
    <property type="entry name" value="TPR"/>
    <property type="match status" value="5"/>
</dbReference>
<dbReference type="SUPFAM" id="SSF48452">
    <property type="entry name" value="TPR-like"/>
    <property type="match status" value="1"/>
</dbReference>
<evidence type="ECO:0000256" key="2">
    <source>
        <dbReference type="ARBA" id="ARBA00022840"/>
    </source>
</evidence>
<dbReference type="InterPro" id="IPR002197">
    <property type="entry name" value="HTH_Fis"/>
</dbReference>
<dbReference type="OrthoDB" id="9802322at2"/>
<dbReference type="PROSITE" id="PS00675">
    <property type="entry name" value="SIGMA54_INTERACT_1"/>
    <property type="match status" value="1"/>
</dbReference>
<dbReference type="CDD" id="cd14014">
    <property type="entry name" value="STKc_PknB_like"/>
    <property type="match status" value="1"/>
</dbReference>
<dbReference type="Gene3D" id="1.25.40.10">
    <property type="entry name" value="Tetratricopeptide repeat domain"/>
    <property type="match status" value="1"/>
</dbReference>
<evidence type="ECO:0000256" key="1">
    <source>
        <dbReference type="ARBA" id="ARBA00022741"/>
    </source>
</evidence>
<evidence type="ECO:0000259" key="9">
    <source>
        <dbReference type="PROSITE" id="PS50011"/>
    </source>
</evidence>
<reference evidence="11 12" key="1">
    <citation type="submission" date="2019-10" db="EMBL/GenBank/DDBJ databases">
        <title>A soil myxobacterium in the family Polyangiaceae.</title>
        <authorList>
            <person name="Li Y."/>
            <person name="Wang J."/>
        </authorList>
    </citation>
    <scope>NUCLEOTIDE SEQUENCE [LARGE SCALE GENOMIC DNA]</scope>
    <source>
        <strain evidence="11 12">DSM 14734</strain>
    </source>
</reference>
<keyword evidence="5" id="KW-0804">Transcription</keyword>
<dbReference type="InterPro" id="IPR003018">
    <property type="entry name" value="GAF"/>
</dbReference>
<evidence type="ECO:0000256" key="4">
    <source>
        <dbReference type="ARBA" id="ARBA00023125"/>
    </source>
</evidence>
<keyword evidence="11" id="KW-0418">Kinase</keyword>
<feature type="coiled-coil region" evidence="7">
    <location>
        <begin position="1124"/>
        <end position="1172"/>
    </location>
</feature>
<dbReference type="PROSITE" id="PS50045">
    <property type="entry name" value="SIGMA54_INTERACT_4"/>
    <property type="match status" value="1"/>
</dbReference>
<evidence type="ECO:0000256" key="8">
    <source>
        <dbReference type="SAM" id="MobiDB-lite"/>
    </source>
</evidence>
<evidence type="ECO:0000256" key="5">
    <source>
        <dbReference type="ARBA" id="ARBA00023163"/>
    </source>
</evidence>
<dbReference type="PANTHER" id="PTHR32071">
    <property type="entry name" value="TRANSCRIPTIONAL REGULATORY PROTEIN"/>
    <property type="match status" value="1"/>
</dbReference>
<name>A0A6N7PT81_9BACT</name>
<evidence type="ECO:0000256" key="3">
    <source>
        <dbReference type="ARBA" id="ARBA00023015"/>
    </source>
</evidence>
<dbReference type="SUPFAM" id="SSF46689">
    <property type="entry name" value="Homeodomain-like"/>
    <property type="match status" value="1"/>
</dbReference>
<dbReference type="SUPFAM" id="SSF56112">
    <property type="entry name" value="Protein kinase-like (PK-like)"/>
    <property type="match status" value="1"/>
</dbReference>
<dbReference type="InterPro" id="IPR058031">
    <property type="entry name" value="AAA_lid_NorR"/>
</dbReference>
<dbReference type="SUPFAM" id="SSF52540">
    <property type="entry name" value="P-loop containing nucleoside triphosphate hydrolases"/>
    <property type="match status" value="2"/>
</dbReference>
<dbReference type="EMBL" id="WJIE01000007">
    <property type="protein sequence ID" value="MRG95193.1"/>
    <property type="molecule type" value="Genomic_DNA"/>
</dbReference>
<protein>
    <submittedName>
        <fullName evidence="11">Protein kinase</fullName>
    </submittedName>
</protein>
<dbReference type="InterPro" id="IPR009057">
    <property type="entry name" value="Homeodomain-like_sf"/>
</dbReference>
<keyword evidence="1 6" id="KW-0547">Nucleotide-binding</keyword>
<dbReference type="PRINTS" id="PR01590">
    <property type="entry name" value="HTHFIS"/>
</dbReference>
<dbReference type="FunFam" id="3.40.50.300:FF:000006">
    <property type="entry name" value="DNA-binding transcriptional regulator NtrC"/>
    <property type="match status" value="1"/>
</dbReference>
<dbReference type="GO" id="GO:0005524">
    <property type="term" value="F:ATP binding"/>
    <property type="evidence" value="ECO:0007669"/>
    <property type="project" value="UniProtKB-UniRule"/>
</dbReference>
<keyword evidence="7" id="KW-0175">Coiled coil</keyword>
<proteinExistence type="predicted"/>
<dbReference type="GO" id="GO:0043565">
    <property type="term" value="F:sequence-specific DNA binding"/>
    <property type="evidence" value="ECO:0007669"/>
    <property type="project" value="InterPro"/>
</dbReference>
<dbReference type="InterPro" id="IPR003593">
    <property type="entry name" value="AAA+_ATPase"/>
</dbReference>
<keyword evidence="2 6" id="KW-0067">ATP-binding</keyword>
<dbReference type="PROSITE" id="PS00676">
    <property type="entry name" value="SIGMA54_INTERACT_2"/>
    <property type="match status" value="1"/>
</dbReference>
<dbReference type="GO" id="GO:0004672">
    <property type="term" value="F:protein kinase activity"/>
    <property type="evidence" value="ECO:0007669"/>
    <property type="project" value="InterPro"/>
</dbReference>
<evidence type="ECO:0000313" key="11">
    <source>
        <dbReference type="EMBL" id="MRG95193.1"/>
    </source>
</evidence>
<accession>A0A6N7PT81</accession>
<evidence type="ECO:0000313" key="12">
    <source>
        <dbReference type="Proteomes" id="UP000440224"/>
    </source>
</evidence>
<dbReference type="Gene3D" id="1.10.10.60">
    <property type="entry name" value="Homeodomain-like"/>
    <property type="match status" value="1"/>
</dbReference>
<dbReference type="PROSITE" id="PS00107">
    <property type="entry name" value="PROTEIN_KINASE_ATP"/>
    <property type="match status" value="1"/>
</dbReference>
<dbReference type="InterPro" id="IPR011009">
    <property type="entry name" value="Kinase-like_dom_sf"/>
</dbReference>
<keyword evidence="11" id="KW-0808">Transferase</keyword>
<dbReference type="Pfam" id="PF00158">
    <property type="entry name" value="Sigma54_activat"/>
    <property type="match status" value="1"/>
</dbReference>
<evidence type="ECO:0000256" key="7">
    <source>
        <dbReference type="SAM" id="Coils"/>
    </source>
</evidence>
<dbReference type="Pfam" id="PF25601">
    <property type="entry name" value="AAA_lid_14"/>
    <property type="match status" value="1"/>
</dbReference>
<dbReference type="InterPro" id="IPR019734">
    <property type="entry name" value="TPR_rpt"/>
</dbReference>
<dbReference type="Gene3D" id="1.10.8.60">
    <property type="match status" value="1"/>
</dbReference>
<evidence type="ECO:0000256" key="6">
    <source>
        <dbReference type="PROSITE-ProRule" id="PRU10141"/>
    </source>
</evidence>
<dbReference type="CDD" id="cd00009">
    <property type="entry name" value="AAA"/>
    <property type="match status" value="1"/>
</dbReference>
<dbReference type="Pfam" id="PF25199">
    <property type="entry name" value="nSTAND_NTPase5"/>
    <property type="match status" value="1"/>
</dbReference>
<organism evidence="11 12">
    <name type="scientific">Polyangium spumosum</name>
    <dbReference type="NCBI Taxonomy" id="889282"/>
    <lineage>
        <taxon>Bacteria</taxon>
        <taxon>Pseudomonadati</taxon>
        <taxon>Myxococcota</taxon>
        <taxon>Polyangia</taxon>
        <taxon>Polyangiales</taxon>
        <taxon>Polyangiaceae</taxon>
        <taxon>Polyangium</taxon>
    </lineage>
</organism>